<dbReference type="EMBL" id="JACGWV010000001">
    <property type="protein sequence ID" value="MBA8806373.1"/>
    <property type="molecule type" value="Genomic_DNA"/>
</dbReference>
<reference evidence="1 2" key="1">
    <citation type="submission" date="2020-07" db="EMBL/GenBank/DDBJ databases">
        <title>Sequencing the genomes of 1000 actinobacteria strains.</title>
        <authorList>
            <person name="Klenk H.-P."/>
        </authorList>
    </citation>
    <scope>NUCLEOTIDE SEQUENCE [LARGE SCALE GENOMIC DNA]</scope>
    <source>
        <strain evidence="1 2">DSM 44121</strain>
    </source>
</reference>
<gene>
    <name evidence="1" type="ORF">FHX71_000315</name>
</gene>
<dbReference type="Proteomes" id="UP000540568">
    <property type="component" value="Unassembled WGS sequence"/>
</dbReference>
<organism evidence="1 2">
    <name type="scientific">Promicromonospora sukumoe</name>
    <dbReference type="NCBI Taxonomy" id="88382"/>
    <lineage>
        <taxon>Bacteria</taxon>
        <taxon>Bacillati</taxon>
        <taxon>Actinomycetota</taxon>
        <taxon>Actinomycetes</taxon>
        <taxon>Micrococcales</taxon>
        <taxon>Promicromonosporaceae</taxon>
        <taxon>Promicromonospora</taxon>
    </lineage>
</organism>
<proteinExistence type="predicted"/>
<protein>
    <submittedName>
        <fullName evidence="1">Uncharacterized protein</fullName>
    </submittedName>
</protein>
<sequence length="60" mass="6750">MLAKRVAEHVRTGNARDWAYVVSVAATDSTSPELDALERSAYVWMVPASHRRSHKMPAIR</sequence>
<name>A0A7W3J4X8_9MICO</name>
<accession>A0A7W3J4X8</accession>
<comment type="caution">
    <text evidence="1">The sequence shown here is derived from an EMBL/GenBank/DDBJ whole genome shotgun (WGS) entry which is preliminary data.</text>
</comment>
<evidence type="ECO:0000313" key="1">
    <source>
        <dbReference type="EMBL" id="MBA8806373.1"/>
    </source>
</evidence>
<dbReference type="AlphaFoldDB" id="A0A7W3J4X8"/>
<evidence type="ECO:0000313" key="2">
    <source>
        <dbReference type="Proteomes" id="UP000540568"/>
    </source>
</evidence>
<keyword evidence="2" id="KW-1185">Reference proteome</keyword>
<dbReference type="RefSeq" id="WP_182614114.1">
    <property type="nucleotide sequence ID" value="NZ_BAAATF010000012.1"/>
</dbReference>